<comment type="caution">
    <text evidence="1">The sequence shown here is derived from an EMBL/GenBank/DDBJ whole genome shotgun (WGS) entry which is preliminary data.</text>
</comment>
<gene>
    <name evidence="1" type="ORF">C8E97_5543</name>
</gene>
<organism evidence="1 2">
    <name type="scientific">Saccharothrix australiensis</name>
    <dbReference type="NCBI Taxonomy" id="2072"/>
    <lineage>
        <taxon>Bacteria</taxon>
        <taxon>Bacillati</taxon>
        <taxon>Actinomycetota</taxon>
        <taxon>Actinomycetes</taxon>
        <taxon>Pseudonocardiales</taxon>
        <taxon>Pseudonocardiaceae</taxon>
        <taxon>Saccharothrix</taxon>
    </lineage>
</organism>
<dbReference type="EMBL" id="RBXO01000001">
    <property type="protein sequence ID" value="RKT56831.1"/>
    <property type="molecule type" value="Genomic_DNA"/>
</dbReference>
<name>A0A495W562_9PSEU</name>
<proteinExistence type="predicted"/>
<accession>A0A495W562</accession>
<dbReference type="RefSeq" id="WP_147455255.1">
    <property type="nucleotide sequence ID" value="NZ_RBXO01000001.1"/>
</dbReference>
<evidence type="ECO:0000313" key="2">
    <source>
        <dbReference type="Proteomes" id="UP000282084"/>
    </source>
</evidence>
<dbReference type="Proteomes" id="UP000282084">
    <property type="component" value="Unassembled WGS sequence"/>
</dbReference>
<dbReference type="AlphaFoldDB" id="A0A495W562"/>
<protein>
    <submittedName>
        <fullName evidence="1">Uncharacterized protein</fullName>
    </submittedName>
</protein>
<keyword evidence="2" id="KW-1185">Reference proteome</keyword>
<sequence>MSVPRTLIWTPAPTAELQLALHRAVAGPAALVPVASGTVVLPRRRISFPAADRFAARVREVGGSALLVRWDARGVVWSDGEVAGYSGAARRLVGVLGWWRLKAVAGELGLPGDAAEVRALVDQGRADTWVTALPDRAGLPINTVLPVVPVTQGGAPLA</sequence>
<dbReference type="OrthoDB" id="3693172at2"/>
<reference evidence="1 2" key="1">
    <citation type="submission" date="2018-10" db="EMBL/GenBank/DDBJ databases">
        <title>Sequencing the genomes of 1000 actinobacteria strains.</title>
        <authorList>
            <person name="Klenk H.-P."/>
        </authorList>
    </citation>
    <scope>NUCLEOTIDE SEQUENCE [LARGE SCALE GENOMIC DNA]</scope>
    <source>
        <strain evidence="1 2">DSM 43800</strain>
    </source>
</reference>
<evidence type="ECO:0000313" key="1">
    <source>
        <dbReference type="EMBL" id="RKT56831.1"/>
    </source>
</evidence>